<evidence type="ECO:0000256" key="11">
    <source>
        <dbReference type="ARBA" id="ARBA00022989"/>
    </source>
</evidence>
<evidence type="ECO:0000313" key="21">
    <source>
        <dbReference type="EMBL" id="NNU16511.1"/>
    </source>
</evidence>
<dbReference type="FunFam" id="3.30.565.10:FF:000010">
    <property type="entry name" value="Sensor histidine kinase RcsC"/>
    <property type="match status" value="1"/>
</dbReference>
<evidence type="ECO:0000256" key="2">
    <source>
        <dbReference type="ARBA" id="ARBA00004651"/>
    </source>
</evidence>
<dbReference type="InterPro" id="IPR001789">
    <property type="entry name" value="Sig_transdc_resp-reg_receiver"/>
</dbReference>
<feature type="domain" description="PAC" evidence="19">
    <location>
        <begin position="352"/>
        <end position="404"/>
    </location>
</feature>
<dbReference type="SUPFAM" id="SSF55785">
    <property type="entry name" value="PYP-like sensor domain (PAS domain)"/>
    <property type="match status" value="3"/>
</dbReference>
<dbReference type="Proteomes" id="UP000536835">
    <property type="component" value="Unassembled WGS sequence"/>
</dbReference>
<keyword evidence="13" id="KW-0472">Membrane</keyword>
<evidence type="ECO:0000256" key="9">
    <source>
        <dbReference type="ARBA" id="ARBA00022777"/>
    </source>
</evidence>
<dbReference type="SMART" id="SM00448">
    <property type="entry name" value="REC"/>
    <property type="match status" value="1"/>
</dbReference>
<dbReference type="PANTHER" id="PTHR45339:SF1">
    <property type="entry name" value="HYBRID SIGNAL TRANSDUCTION HISTIDINE KINASE J"/>
    <property type="match status" value="1"/>
</dbReference>
<feature type="domain" description="PAS" evidence="18">
    <location>
        <begin position="154"/>
        <end position="224"/>
    </location>
</feature>
<evidence type="ECO:0000259" key="20">
    <source>
        <dbReference type="PROSITE" id="PS50894"/>
    </source>
</evidence>
<dbReference type="InterPro" id="IPR005467">
    <property type="entry name" value="His_kinase_dom"/>
</dbReference>
<keyword evidence="8" id="KW-0547">Nucleotide-binding</keyword>
<dbReference type="CDD" id="cd17546">
    <property type="entry name" value="REC_hyHK_CKI1_RcsC-like"/>
    <property type="match status" value="1"/>
</dbReference>
<keyword evidence="7" id="KW-0812">Transmembrane</keyword>
<evidence type="ECO:0000256" key="3">
    <source>
        <dbReference type="ARBA" id="ARBA00012438"/>
    </source>
</evidence>
<feature type="domain" description="PAC" evidence="19">
    <location>
        <begin position="226"/>
        <end position="276"/>
    </location>
</feature>
<evidence type="ECO:0000256" key="13">
    <source>
        <dbReference type="ARBA" id="ARBA00023136"/>
    </source>
</evidence>
<feature type="domain" description="Response regulatory" evidence="17">
    <location>
        <begin position="665"/>
        <end position="782"/>
    </location>
</feature>
<evidence type="ECO:0000256" key="5">
    <source>
        <dbReference type="ARBA" id="ARBA00022553"/>
    </source>
</evidence>
<dbReference type="Pfam" id="PF13426">
    <property type="entry name" value="PAS_9"/>
    <property type="match status" value="2"/>
</dbReference>
<evidence type="ECO:0000256" key="14">
    <source>
        <dbReference type="PROSITE-ProRule" id="PRU00110"/>
    </source>
</evidence>
<dbReference type="Pfam" id="PF00512">
    <property type="entry name" value="HisKA"/>
    <property type="match status" value="1"/>
</dbReference>
<dbReference type="NCBIfam" id="TIGR00229">
    <property type="entry name" value="sensory_box"/>
    <property type="match status" value="3"/>
</dbReference>
<evidence type="ECO:0000256" key="6">
    <source>
        <dbReference type="ARBA" id="ARBA00022679"/>
    </source>
</evidence>
<dbReference type="InterPro" id="IPR003594">
    <property type="entry name" value="HATPase_dom"/>
</dbReference>
<dbReference type="FunFam" id="1.10.287.130:FF:000004">
    <property type="entry name" value="Ethylene receptor 1"/>
    <property type="match status" value="1"/>
</dbReference>
<keyword evidence="11" id="KW-1133">Transmembrane helix</keyword>
<dbReference type="SMART" id="SM00073">
    <property type="entry name" value="HPT"/>
    <property type="match status" value="1"/>
</dbReference>
<comment type="subcellular location">
    <subcellularLocation>
        <location evidence="2">Cell membrane</location>
        <topology evidence="2">Multi-pass membrane protein</topology>
    </subcellularLocation>
</comment>
<organism evidence="21 22">
    <name type="scientific">Parvularcula mediterranea</name>
    <dbReference type="NCBI Taxonomy" id="2732508"/>
    <lineage>
        <taxon>Bacteria</taxon>
        <taxon>Pseudomonadati</taxon>
        <taxon>Pseudomonadota</taxon>
        <taxon>Alphaproteobacteria</taxon>
        <taxon>Parvularculales</taxon>
        <taxon>Parvularculaceae</taxon>
        <taxon>Parvularcula</taxon>
    </lineage>
</organism>
<dbReference type="EC" id="2.7.13.3" evidence="3"/>
<evidence type="ECO:0000256" key="7">
    <source>
        <dbReference type="ARBA" id="ARBA00022692"/>
    </source>
</evidence>
<dbReference type="PROSITE" id="PS50113">
    <property type="entry name" value="PAC"/>
    <property type="match status" value="2"/>
</dbReference>
<evidence type="ECO:0000256" key="1">
    <source>
        <dbReference type="ARBA" id="ARBA00000085"/>
    </source>
</evidence>
<dbReference type="SUPFAM" id="SSF52172">
    <property type="entry name" value="CheY-like"/>
    <property type="match status" value="1"/>
</dbReference>
<dbReference type="CDD" id="cd00088">
    <property type="entry name" value="HPT"/>
    <property type="match status" value="1"/>
</dbReference>
<dbReference type="Gene3D" id="2.10.70.100">
    <property type="match status" value="1"/>
</dbReference>
<dbReference type="Gene3D" id="1.20.120.160">
    <property type="entry name" value="HPT domain"/>
    <property type="match status" value="1"/>
</dbReference>
<feature type="domain" description="HPt" evidence="20">
    <location>
        <begin position="802"/>
        <end position="904"/>
    </location>
</feature>
<dbReference type="SMART" id="SM00091">
    <property type="entry name" value="PAS"/>
    <property type="match status" value="3"/>
</dbReference>
<dbReference type="SUPFAM" id="SSF47226">
    <property type="entry name" value="Histidine-containing phosphotransfer domain, HPT domain"/>
    <property type="match status" value="1"/>
</dbReference>
<dbReference type="InterPro" id="IPR003661">
    <property type="entry name" value="HisK_dim/P_dom"/>
</dbReference>
<dbReference type="PROSITE" id="PS50112">
    <property type="entry name" value="PAS"/>
    <property type="match status" value="3"/>
</dbReference>
<evidence type="ECO:0000256" key="15">
    <source>
        <dbReference type="PROSITE-ProRule" id="PRU00169"/>
    </source>
</evidence>
<keyword evidence="4" id="KW-1003">Cell membrane</keyword>
<evidence type="ECO:0000259" key="17">
    <source>
        <dbReference type="PROSITE" id="PS50110"/>
    </source>
</evidence>
<accession>A0A7Y3RMX0</accession>
<dbReference type="Gene3D" id="3.30.565.10">
    <property type="entry name" value="Histidine kinase-like ATPase, C-terminal domain"/>
    <property type="match status" value="1"/>
</dbReference>
<dbReference type="CDD" id="cd00082">
    <property type="entry name" value="HisKA"/>
    <property type="match status" value="1"/>
</dbReference>
<dbReference type="PANTHER" id="PTHR45339">
    <property type="entry name" value="HYBRID SIGNAL TRANSDUCTION HISTIDINE KINASE J"/>
    <property type="match status" value="1"/>
</dbReference>
<dbReference type="InterPro" id="IPR035965">
    <property type="entry name" value="PAS-like_dom_sf"/>
</dbReference>
<dbReference type="InterPro" id="IPR036890">
    <property type="entry name" value="HATPase_C_sf"/>
</dbReference>
<feature type="modified residue" description="Phosphohistidine" evidence="14">
    <location>
        <position position="844"/>
    </location>
</feature>
<dbReference type="EMBL" id="JABFCX010000003">
    <property type="protein sequence ID" value="NNU16511.1"/>
    <property type="molecule type" value="Genomic_DNA"/>
</dbReference>
<dbReference type="InterPro" id="IPR036641">
    <property type="entry name" value="HPT_dom_sf"/>
</dbReference>
<dbReference type="Pfam" id="PF00072">
    <property type="entry name" value="Response_reg"/>
    <property type="match status" value="1"/>
</dbReference>
<dbReference type="InterPro" id="IPR011006">
    <property type="entry name" value="CheY-like_superfamily"/>
</dbReference>
<feature type="domain" description="PAS" evidence="18">
    <location>
        <begin position="277"/>
        <end position="349"/>
    </location>
</feature>
<dbReference type="PROSITE" id="PS50109">
    <property type="entry name" value="HIS_KIN"/>
    <property type="match status" value="1"/>
</dbReference>
<name>A0A7Y3RMX0_9PROT</name>
<dbReference type="PRINTS" id="PR00344">
    <property type="entry name" value="BCTRLSENSOR"/>
</dbReference>
<keyword evidence="22" id="KW-1185">Reference proteome</keyword>
<dbReference type="SMART" id="SM00388">
    <property type="entry name" value="HisKA"/>
    <property type="match status" value="1"/>
</dbReference>
<dbReference type="AlphaFoldDB" id="A0A7Y3RMX0"/>
<protein>
    <recommendedName>
        <fullName evidence="3">histidine kinase</fullName>
        <ecNumber evidence="3">2.7.13.3</ecNumber>
    </recommendedName>
</protein>
<dbReference type="Pfam" id="PF01627">
    <property type="entry name" value="Hpt"/>
    <property type="match status" value="1"/>
</dbReference>
<dbReference type="SUPFAM" id="SSF47384">
    <property type="entry name" value="Homodimeric domain of signal transducing histidine kinase"/>
    <property type="match status" value="1"/>
</dbReference>
<dbReference type="GO" id="GO:0000155">
    <property type="term" value="F:phosphorelay sensor kinase activity"/>
    <property type="evidence" value="ECO:0007669"/>
    <property type="project" value="InterPro"/>
</dbReference>
<evidence type="ECO:0000259" key="16">
    <source>
        <dbReference type="PROSITE" id="PS50109"/>
    </source>
</evidence>
<evidence type="ECO:0000313" key="22">
    <source>
        <dbReference type="Proteomes" id="UP000536835"/>
    </source>
</evidence>
<feature type="domain" description="Histidine kinase" evidence="16">
    <location>
        <begin position="422"/>
        <end position="640"/>
    </location>
</feature>
<keyword evidence="5 15" id="KW-0597">Phosphoprotein</keyword>
<dbReference type="CDD" id="cd16922">
    <property type="entry name" value="HATPase_EvgS-ArcB-TorS-like"/>
    <property type="match status" value="1"/>
</dbReference>
<comment type="caution">
    <text evidence="21">The sequence shown here is derived from an EMBL/GenBank/DDBJ whole genome shotgun (WGS) entry which is preliminary data.</text>
</comment>
<dbReference type="CDD" id="cd00130">
    <property type="entry name" value="PAS"/>
    <property type="match status" value="3"/>
</dbReference>
<dbReference type="InterPro" id="IPR000014">
    <property type="entry name" value="PAS"/>
</dbReference>
<sequence length="904" mass="97952">MAIDDLRESLMGNEDAVMDDQSELQIALRNAVIDQALDCVVIIDGIGKIIEFNPAACRTFGYRREDVIGLNLANVLVPERFRQMHTDGMERFKRTGEGPVIGKRIEIEALCADGAEIPVELAITPVNCDGVHYFTAYLRDISLRLEAEEEVRASQNKYQNLFELSTDAIIVHTVKGEIVEFNSKAASLLGLEREHSIGNHVKSLHPDSAIPAAKAALGEVMAGREVSIETEFLSASGEPFAAELTARQVDTEAGPLVHGVVRDISERKQHEAERDRYEKLLAHAQRLAQVGSFEWEIKSGTFFWSPATYEIFGLDAEKPAPTTEEFTALLHPEDLARLEPEVRAAVATGTDQEVTHRVILHDGSIKTVETRIQTLRSPNGTPYRLVGTIQDITKVAEANQALTEAKEAAEAASIAKTQFLASMSHEMRTPLNGVIGLLDLLGETALTEVQTKYLEQAAASADSLLTLLSDLLDLSRIEAGEIEIERKPILTRDFIDQSVSVIKATFADRQPTIDVRISPTTPDAIEGDAARLRQVLVNLLSNAVKFTPSGEVKVEVDYDPAASSLQLDVIDRGIGIAEDVLPRLFDRFVQAHTGLSRRYDGAGLGLAICRDLCRAMGGDISASSTLGEGSRFSVSVPAAAAQIGGQEIKADNPGDAAAELLSGFSILIAEDSDTNALVVSRRLERQGAKVVRARDGREAVLSAQTGSYDVILMDVSMPEMDGLEATRALRALGGRFASVPIIALTAHALRGDKERCLEAGMNGYVSKPIATDELISNILRTVTDRRPSMQDDLLVPDTSVNDWQDDPELFAEVLEMFRGELAGYREALSEAGQAESNEVFRHIHSLKSSAGNVGALPLQALATELDSLSKDGRASEVISRLPNLIDLIAKTEAAIDSASGRIAS</sequence>
<dbReference type="Pfam" id="PF02518">
    <property type="entry name" value="HATPase_c"/>
    <property type="match status" value="1"/>
</dbReference>
<proteinExistence type="predicted"/>
<keyword evidence="10" id="KW-0067">ATP-binding</keyword>
<feature type="modified residue" description="4-aspartylphosphate" evidence="15">
    <location>
        <position position="714"/>
    </location>
</feature>
<dbReference type="Gene3D" id="3.30.450.20">
    <property type="entry name" value="PAS domain"/>
    <property type="match status" value="3"/>
</dbReference>
<dbReference type="InterPro" id="IPR013655">
    <property type="entry name" value="PAS_fold_3"/>
</dbReference>
<evidence type="ECO:0000259" key="18">
    <source>
        <dbReference type="PROSITE" id="PS50112"/>
    </source>
</evidence>
<keyword evidence="9" id="KW-0418">Kinase</keyword>
<dbReference type="SUPFAM" id="SSF55874">
    <property type="entry name" value="ATPase domain of HSP90 chaperone/DNA topoisomerase II/histidine kinase"/>
    <property type="match status" value="1"/>
</dbReference>
<dbReference type="InterPro" id="IPR000700">
    <property type="entry name" value="PAS-assoc_C"/>
</dbReference>
<gene>
    <name evidence="21" type="ORF">HK107_09285</name>
</gene>
<dbReference type="SMART" id="SM00387">
    <property type="entry name" value="HATPase_c"/>
    <property type="match status" value="1"/>
</dbReference>
<dbReference type="PROSITE" id="PS50894">
    <property type="entry name" value="HPT"/>
    <property type="match status" value="1"/>
</dbReference>
<dbReference type="GO" id="GO:0005524">
    <property type="term" value="F:ATP binding"/>
    <property type="evidence" value="ECO:0007669"/>
    <property type="project" value="UniProtKB-KW"/>
</dbReference>
<dbReference type="Pfam" id="PF08447">
    <property type="entry name" value="PAS_3"/>
    <property type="match status" value="1"/>
</dbReference>
<dbReference type="InterPro" id="IPR008207">
    <property type="entry name" value="Sig_transdc_His_kin_Hpt_dom"/>
</dbReference>
<dbReference type="SMART" id="SM00086">
    <property type="entry name" value="PAC"/>
    <property type="match status" value="3"/>
</dbReference>
<dbReference type="InterPro" id="IPR036097">
    <property type="entry name" value="HisK_dim/P_sf"/>
</dbReference>
<evidence type="ECO:0000256" key="4">
    <source>
        <dbReference type="ARBA" id="ARBA00022475"/>
    </source>
</evidence>
<comment type="catalytic activity">
    <reaction evidence="1">
        <text>ATP + protein L-histidine = ADP + protein N-phospho-L-histidine.</text>
        <dbReference type="EC" id="2.7.13.3"/>
    </reaction>
</comment>
<keyword evidence="12" id="KW-0902">Two-component regulatory system</keyword>
<dbReference type="InterPro" id="IPR004358">
    <property type="entry name" value="Sig_transdc_His_kin-like_C"/>
</dbReference>
<dbReference type="GO" id="GO:0005886">
    <property type="term" value="C:plasma membrane"/>
    <property type="evidence" value="ECO:0007669"/>
    <property type="project" value="UniProtKB-SubCell"/>
</dbReference>
<evidence type="ECO:0000259" key="19">
    <source>
        <dbReference type="PROSITE" id="PS50113"/>
    </source>
</evidence>
<dbReference type="PROSITE" id="PS50110">
    <property type="entry name" value="RESPONSE_REGULATORY"/>
    <property type="match status" value="1"/>
</dbReference>
<dbReference type="RefSeq" id="WP_173199029.1">
    <property type="nucleotide sequence ID" value="NZ_JABFCX010000003.1"/>
</dbReference>
<dbReference type="Gene3D" id="1.10.287.130">
    <property type="match status" value="1"/>
</dbReference>
<evidence type="ECO:0000256" key="8">
    <source>
        <dbReference type="ARBA" id="ARBA00022741"/>
    </source>
</evidence>
<evidence type="ECO:0000256" key="12">
    <source>
        <dbReference type="ARBA" id="ARBA00023012"/>
    </source>
</evidence>
<evidence type="ECO:0000256" key="10">
    <source>
        <dbReference type="ARBA" id="ARBA00022840"/>
    </source>
</evidence>
<dbReference type="Gene3D" id="3.40.50.2300">
    <property type="match status" value="1"/>
</dbReference>
<feature type="domain" description="PAS" evidence="18">
    <location>
        <begin position="32"/>
        <end position="79"/>
    </location>
</feature>
<reference evidence="21 22" key="1">
    <citation type="submission" date="2020-05" db="EMBL/GenBank/DDBJ databases">
        <title>Parvularcula mediterraneae sp. nov., isolated from polypropylene straw from shallow seawater of the seashore of Laganas in Zakynthos island, Greece.</title>
        <authorList>
            <person name="Szabo I."/>
            <person name="Al-Omari J."/>
            <person name="Rado J."/>
            <person name="Szerdahelyi G.S."/>
        </authorList>
    </citation>
    <scope>NUCLEOTIDE SEQUENCE [LARGE SCALE GENOMIC DNA]</scope>
    <source>
        <strain evidence="21 22">ZS-1/3</strain>
    </source>
</reference>
<dbReference type="InterPro" id="IPR001610">
    <property type="entry name" value="PAC"/>
</dbReference>
<keyword evidence="6" id="KW-0808">Transferase</keyword>